<dbReference type="SUPFAM" id="SSF53901">
    <property type="entry name" value="Thiolase-like"/>
    <property type="match status" value="1"/>
</dbReference>
<keyword evidence="2" id="KW-0597">Phosphoprotein</keyword>
<dbReference type="PANTHER" id="PTHR43775">
    <property type="entry name" value="FATTY ACID SYNTHASE"/>
    <property type="match status" value="1"/>
</dbReference>
<dbReference type="Gene3D" id="3.30.70.3290">
    <property type="match status" value="1"/>
</dbReference>
<proteinExistence type="predicted"/>
<name>A0A076L2B6_9ASCO</name>
<feature type="non-terminal residue" evidence="4">
    <location>
        <position position="209"/>
    </location>
</feature>
<feature type="domain" description="Ketosynthase family 3 (KS3)" evidence="3">
    <location>
        <begin position="1"/>
        <end position="122"/>
    </location>
</feature>
<keyword evidence="1" id="KW-0596">Phosphopantetheine</keyword>
<dbReference type="Pfam" id="PF02801">
    <property type="entry name" value="Ketoacyl-synt_C"/>
    <property type="match status" value="1"/>
</dbReference>
<dbReference type="Gene3D" id="3.40.47.10">
    <property type="match status" value="1"/>
</dbReference>
<dbReference type="PROSITE" id="PS52004">
    <property type="entry name" value="KS3_2"/>
    <property type="match status" value="1"/>
</dbReference>
<accession>A0A076L2B6</accession>
<dbReference type="PANTHER" id="PTHR43775:SF37">
    <property type="entry name" value="SI:DKEY-61P9.11"/>
    <property type="match status" value="1"/>
</dbReference>
<evidence type="ECO:0000259" key="3">
    <source>
        <dbReference type="PROSITE" id="PS52004"/>
    </source>
</evidence>
<evidence type="ECO:0000313" key="4">
    <source>
        <dbReference type="EMBL" id="AII99999.1"/>
    </source>
</evidence>
<dbReference type="GO" id="GO:0006633">
    <property type="term" value="P:fatty acid biosynthetic process"/>
    <property type="evidence" value="ECO:0007669"/>
    <property type="project" value="TreeGrafter"/>
</dbReference>
<dbReference type="CDD" id="cd00833">
    <property type="entry name" value="PKS"/>
    <property type="match status" value="1"/>
</dbReference>
<dbReference type="InterPro" id="IPR020841">
    <property type="entry name" value="PKS_Beta-ketoAc_synthase_dom"/>
</dbReference>
<dbReference type="InterPro" id="IPR016039">
    <property type="entry name" value="Thiolase-like"/>
</dbReference>
<dbReference type="InterPro" id="IPR014031">
    <property type="entry name" value="Ketoacyl_synth_C"/>
</dbReference>
<dbReference type="GO" id="GO:0004312">
    <property type="term" value="F:fatty acid synthase activity"/>
    <property type="evidence" value="ECO:0007669"/>
    <property type="project" value="TreeGrafter"/>
</dbReference>
<evidence type="ECO:0000256" key="2">
    <source>
        <dbReference type="ARBA" id="ARBA00022553"/>
    </source>
</evidence>
<feature type="non-terminal residue" evidence="4">
    <location>
        <position position="1"/>
    </location>
</feature>
<reference evidence="4" key="1">
    <citation type="journal article" date="2015" name="Fungal Biol.">
        <title>Phylogeny of type I polyketide synthases (PKSs) in fungal entomopathogens and expression analysis of PKS genes in Beauveria bassiana BCC 2660.</title>
        <authorList>
            <person name="Punya J."/>
            <person name="Swangmaneecharern P."/>
            <person name="Pinsupa S."/>
            <person name="Nitistaporn P."/>
            <person name="Phonghanpot S."/>
            <person name="Kunathigan V."/>
            <person name="Cheevadhanarak S."/>
            <person name="Tanticharoen M."/>
            <person name="Amnuaykanjanasin A."/>
        </authorList>
    </citation>
    <scope>NUCLEOTIDE SEQUENCE</scope>
    <source>
        <strain evidence="4">BCC14501</strain>
    </source>
</reference>
<dbReference type="InterPro" id="IPR050091">
    <property type="entry name" value="PKS_NRPS_Biosynth_Enz"/>
</dbReference>
<dbReference type="InterPro" id="IPR032821">
    <property type="entry name" value="PKS_assoc"/>
</dbReference>
<evidence type="ECO:0000256" key="1">
    <source>
        <dbReference type="ARBA" id="ARBA00022450"/>
    </source>
</evidence>
<dbReference type="SMART" id="SM00825">
    <property type="entry name" value="PKS_KS"/>
    <property type="match status" value="1"/>
</dbReference>
<dbReference type="AlphaFoldDB" id="A0A076L2B6"/>
<dbReference type="Pfam" id="PF16197">
    <property type="entry name" value="KAsynt_C_assoc"/>
    <property type="match status" value="1"/>
</dbReference>
<organism evidence="4">
    <name type="scientific">Engyodontium sp. BCC14501</name>
    <dbReference type="NCBI Taxonomy" id="1531973"/>
    <lineage>
        <taxon>Eukaryota</taxon>
        <taxon>Fungi</taxon>
        <taxon>Dikarya</taxon>
        <taxon>Ascomycota</taxon>
        <taxon>Ascomycota incertae sedis</taxon>
        <taxon>Engyodontium</taxon>
    </lineage>
</organism>
<sequence length="209" mass="22291">SHGTGTKVGDPIEVTALGVVLGARRDRSDPLYVGSIKANMGHLEGAAGVAGVIRAALIAYHRVIPQQIHFNSPNPNIPFASSNVTVATRNTKLASKRHDDTVLLGVNSFGAGGSNCHAIIQSCITTKAGKKSSEQTAKVLRLSAKSMPALFRMAKELESMLETDGFDLNNIAYTLNNRRSHHIHTVIVRNRTIPVDALFLSFPAMAPSG</sequence>
<dbReference type="EMBL" id="KF536106">
    <property type="protein sequence ID" value="AII99999.1"/>
    <property type="molecule type" value="Genomic_DNA"/>
</dbReference>
<protein>
    <submittedName>
        <fullName evidence="4">Polyketide synthase</fullName>
    </submittedName>
</protein>